<evidence type="ECO:0000313" key="4">
    <source>
        <dbReference type="Proteomes" id="UP000540568"/>
    </source>
</evidence>
<gene>
    <name evidence="3" type="ORF">FHX71_004712</name>
</gene>
<keyword evidence="3" id="KW-0489">Methyltransferase</keyword>
<accession>A0A7W3JDA5</accession>
<dbReference type="GO" id="GO:0032259">
    <property type="term" value="P:methylation"/>
    <property type="evidence" value="ECO:0007669"/>
    <property type="project" value="UniProtKB-KW"/>
</dbReference>
<dbReference type="Proteomes" id="UP000540568">
    <property type="component" value="Unassembled WGS sequence"/>
</dbReference>
<dbReference type="Gene3D" id="3.40.50.150">
    <property type="entry name" value="Vaccinia Virus protein VP39"/>
    <property type="match status" value="1"/>
</dbReference>
<evidence type="ECO:0000313" key="3">
    <source>
        <dbReference type="EMBL" id="MBA8810736.1"/>
    </source>
</evidence>
<dbReference type="InterPro" id="IPR029063">
    <property type="entry name" value="SAM-dependent_MTases_sf"/>
</dbReference>
<reference evidence="3 4" key="1">
    <citation type="submission" date="2020-07" db="EMBL/GenBank/DDBJ databases">
        <title>Sequencing the genomes of 1000 actinobacteria strains.</title>
        <authorList>
            <person name="Klenk H.-P."/>
        </authorList>
    </citation>
    <scope>NUCLEOTIDE SEQUENCE [LARGE SCALE GENOMIC DNA]</scope>
    <source>
        <strain evidence="3 4">DSM 44121</strain>
    </source>
</reference>
<name>A0A7W3JDA5_9MICO</name>
<feature type="compositionally biased region" description="Gly residues" evidence="1">
    <location>
        <begin position="165"/>
        <end position="176"/>
    </location>
</feature>
<dbReference type="InterPro" id="IPR041698">
    <property type="entry name" value="Methyltransf_25"/>
</dbReference>
<keyword evidence="3" id="KW-0808">Transferase</keyword>
<dbReference type="RefSeq" id="WP_182619796.1">
    <property type="nucleotide sequence ID" value="NZ_BAAATF010000017.1"/>
</dbReference>
<evidence type="ECO:0000256" key="1">
    <source>
        <dbReference type="SAM" id="MobiDB-lite"/>
    </source>
</evidence>
<dbReference type="AlphaFoldDB" id="A0A7W3JDA5"/>
<organism evidence="3 4">
    <name type="scientific">Promicromonospora sukumoe</name>
    <dbReference type="NCBI Taxonomy" id="88382"/>
    <lineage>
        <taxon>Bacteria</taxon>
        <taxon>Bacillati</taxon>
        <taxon>Actinomycetota</taxon>
        <taxon>Actinomycetes</taxon>
        <taxon>Micrococcales</taxon>
        <taxon>Promicromonosporaceae</taxon>
        <taxon>Promicromonospora</taxon>
    </lineage>
</organism>
<feature type="compositionally biased region" description="Basic residues" evidence="1">
    <location>
        <begin position="202"/>
        <end position="218"/>
    </location>
</feature>
<feature type="compositionally biased region" description="Gly residues" evidence="1">
    <location>
        <begin position="182"/>
        <end position="199"/>
    </location>
</feature>
<dbReference type="InterPro" id="IPR050508">
    <property type="entry name" value="Methyltransf_Superfamily"/>
</dbReference>
<comment type="caution">
    <text evidence="3">The sequence shown here is derived from an EMBL/GenBank/DDBJ whole genome shotgun (WGS) entry which is preliminary data.</text>
</comment>
<evidence type="ECO:0000259" key="2">
    <source>
        <dbReference type="Pfam" id="PF13649"/>
    </source>
</evidence>
<protein>
    <submittedName>
        <fullName evidence="3">SAM-dependent methyltransferase</fullName>
    </submittedName>
</protein>
<dbReference type="EMBL" id="JACGWV010000002">
    <property type="protein sequence ID" value="MBA8810736.1"/>
    <property type="molecule type" value="Genomic_DNA"/>
</dbReference>
<proteinExistence type="predicted"/>
<dbReference type="CDD" id="cd02440">
    <property type="entry name" value="AdoMet_MTases"/>
    <property type="match status" value="1"/>
</dbReference>
<keyword evidence="4" id="KW-1185">Reference proteome</keyword>
<dbReference type="GO" id="GO:0008168">
    <property type="term" value="F:methyltransferase activity"/>
    <property type="evidence" value="ECO:0007669"/>
    <property type="project" value="UniProtKB-KW"/>
</dbReference>
<sequence length="289" mass="30240">MNDSTVRIIDPRTPEERGREFLPGMARPWLLPLYDAFTRLSRVRPLHDRAAALADVAPGESVLDLGCGTGNLSLAVLRAQPAALVTGLDPDAAALRVAARKAARRRVPLTLVQGFADRLPVDDGSLDHVVSALALHHVPDDARVRFGQEAHRALRPGGTVTIVDFGGGDGTSGADGGDGHGAHGAGHGGGHSGGHGSGGEHGHRHGRGRGHGRGRRRGPGSIGAYGRVRGHGRGHDAVEAEAGTDPHTARPPAADLLRLLADAGFTDVREVERAEHRYGRLTFVQATRG</sequence>
<dbReference type="PANTHER" id="PTHR42912">
    <property type="entry name" value="METHYLTRANSFERASE"/>
    <property type="match status" value="1"/>
</dbReference>
<dbReference type="Pfam" id="PF13649">
    <property type="entry name" value="Methyltransf_25"/>
    <property type="match status" value="1"/>
</dbReference>
<dbReference type="SUPFAM" id="SSF53335">
    <property type="entry name" value="S-adenosyl-L-methionine-dependent methyltransferases"/>
    <property type="match status" value="1"/>
</dbReference>
<feature type="domain" description="Methyltransferase" evidence="2">
    <location>
        <begin position="62"/>
        <end position="158"/>
    </location>
</feature>
<feature type="region of interest" description="Disordered" evidence="1">
    <location>
        <begin position="157"/>
        <end position="249"/>
    </location>
</feature>